<dbReference type="Proteomes" id="UP001165080">
    <property type="component" value="Unassembled WGS sequence"/>
</dbReference>
<protein>
    <submittedName>
        <fullName evidence="2">Uncharacterized protein</fullName>
    </submittedName>
</protein>
<keyword evidence="3" id="KW-1185">Reference proteome</keyword>
<dbReference type="AlphaFoldDB" id="A0A9W6BPT4"/>
<feature type="region of interest" description="Disordered" evidence="1">
    <location>
        <begin position="29"/>
        <end position="103"/>
    </location>
</feature>
<comment type="caution">
    <text evidence="2">The sequence shown here is derived from an EMBL/GenBank/DDBJ whole genome shotgun (WGS) entry which is preliminary data.</text>
</comment>
<proteinExistence type="predicted"/>
<organism evidence="2 3">
    <name type="scientific">Pleodorina starrii</name>
    <dbReference type="NCBI Taxonomy" id="330485"/>
    <lineage>
        <taxon>Eukaryota</taxon>
        <taxon>Viridiplantae</taxon>
        <taxon>Chlorophyta</taxon>
        <taxon>core chlorophytes</taxon>
        <taxon>Chlorophyceae</taxon>
        <taxon>CS clade</taxon>
        <taxon>Chlamydomonadales</taxon>
        <taxon>Volvocaceae</taxon>
        <taxon>Pleodorina</taxon>
    </lineage>
</organism>
<evidence type="ECO:0000313" key="3">
    <source>
        <dbReference type="Proteomes" id="UP001165080"/>
    </source>
</evidence>
<feature type="compositionally biased region" description="Basic and acidic residues" evidence="1">
    <location>
        <begin position="84"/>
        <end position="103"/>
    </location>
</feature>
<reference evidence="2 3" key="1">
    <citation type="journal article" date="2023" name="Commun. Biol.">
        <title>Reorganization of the ancestral sex-determining regions during the evolution of trioecy in Pleodorina starrii.</title>
        <authorList>
            <person name="Takahashi K."/>
            <person name="Suzuki S."/>
            <person name="Kawai-Toyooka H."/>
            <person name="Yamamoto K."/>
            <person name="Hamaji T."/>
            <person name="Ootsuki R."/>
            <person name="Yamaguchi H."/>
            <person name="Kawachi M."/>
            <person name="Higashiyama T."/>
            <person name="Nozaki H."/>
        </authorList>
    </citation>
    <scope>NUCLEOTIDE SEQUENCE [LARGE SCALE GENOMIC DNA]</scope>
    <source>
        <strain evidence="2 3">NIES-4479</strain>
    </source>
</reference>
<gene>
    <name evidence="2" type="primary">PLESTB004323</name>
    <name evidence="2" type="ORF">PLESTB_001016200</name>
</gene>
<dbReference type="EMBL" id="BRXU01000013">
    <property type="protein sequence ID" value="GLC55700.1"/>
    <property type="molecule type" value="Genomic_DNA"/>
</dbReference>
<evidence type="ECO:0000256" key="1">
    <source>
        <dbReference type="SAM" id="MobiDB-lite"/>
    </source>
</evidence>
<accession>A0A9W6BPT4</accession>
<sequence length="103" mass="11480">MAVIAPFLQRQLYDEAVTEMADELRLKAGLLDSSDSDTSGINGKTTRRQQWELPKADGGSGQEQALPPRRSSAEMLRRRKRTGVVRDVDRARDVGRGREGRPS</sequence>
<evidence type="ECO:0000313" key="2">
    <source>
        <dbReference type="EMBL" id="GLC55700.1"/>
    </source>
</evidence>
<name>A0A9W6BPT4_9CHLO</name>